<feature type="repeat" description="ANK" evidence="3">
    <location>
        <begin position="2005"/>
        <end position="2037"/>
    </location>
</feature>
<feature type="repeat" description="ANK" evidence="3">
    <location>
        <begin position="1360"/>
        <end position="1392"/>
    </location>
</feature>
<dbReference type="InterPro" id="IPR036770">
    <property type="entry name" value="Ankyrin_rpt-contain_sf"/>
</dbReference>
<dbReference type="Pfam" id="PF12796">
    <property type="entry name" value="Ank_2"/>
    <property type="match status" value="4"/>
</dbReference>
<dbReference type="SMART" id="SM00248">
    <property type="entry name" value="ANK"/>
    <property type="match status" value="21"/>
</dbReference>
<evidence type="ECO:0000256" key="1">
    <source>
        <dbReference type="ARBA" id="ARBA00022737"/>
    </source>
</evidence>
<dbReference type="PROSITE" id="PS50175">
    <property type="entry name" value="ASP_PROT_RETROV"/>
    <property type="match status" value="1"/>
</dbReference>
<dbReference type="PROSITE" id="PS50297">
    <property type="entry name" value="ANK_REP_REGION"/>
    <property type="match status" value="6"/>
</dbReference>
<feature type="repeat" description="ANK" evidence="3">
    <location>
        <begin position="1834"/>
        <end position="1866"/>
    </location>
</feature>
<name>A0A9P8UVQ6_9PEZI</name>
<dbReference type="Gene3D" id="1.25.40.20">
    <property type="entry name" value="Ankyrin repeat-containing domain"/>
    <property type="match status" value="5"/>
</dbReference>
<dbReference type="RefSeq" id="XP_045963201.1">
    <property type="nucleotide sequence ID" value="XM_046099038.1"/>
</dbReference>
<sequence>MTQQRKTMYAQSISTVQVEPELLHAPQQSILIEVTSEKTRHELTDIQIAGFCGICNPIGDTNIEAIHAHVAELVSTANQAFRHWQKRIRLASGACAELDHSLSKILKQLCVDAHSLGLRCYELDSGATLSAFTETPHSCAKPRRLQACIRALSQISQETPPSFGGRQPTVLSPETRDIVYTELVEHKVWVAAAGRATTLEDVANLMCTELTDSPERDVQDTPLVEQWASIPGSLLWITGSLRAELAIQAAYTIRYISRRASSASAICYVFCNQTRSPDEMTLELLRVIIGQLAQQNTRVYEILKASEHNPFQRTFEGLCSLMSAMLHCLDHVDFVIEGLGISDTNPPRAINRLFSMILDDIFSQTTRSRITTISMLILSYESPNVRGHSQYLEATINGSTNGLTASTLDPNVETEMQPPVRIRIIGLDRLAEVARLRWNQVTPTNTSQGIIMDSIRTLSRTLADNIHARSLKRFTAASHAIDRLLSHFLMDSRGPSNLSSLIGQSRGQDSRVDLLHPSLVEFLSIQAKEPLLPLGAYSTSVSSSSMAVFCLRYICHSQFSAESKRGFREEKRRVSYRDEVNPFYRYAAITWQKLSADHWDDCELQTAARQLFDTANSFNLRQWVVEYAQVWFPYDVGFQALSHKPLMELATALAGPQDLRLHVAASMGLSYMCEQLSNGGADLNATSVFGTPLYAALAGPAALVGPWVHIVQEHARLDRIGSTNPHQRATIRSLLDSGAQCNIESSTKDQTISTGIVALITCSKLRDANTFFRIIKEQAAIDSTFATYFQRSYFLESLNSTHSTNKEARSYLNELCEGLAQHTIASYEQSPASTVVYDQLWNYTLANKLDWFEKIDGQRVADILDMSDEEYDTFVTTKAIEGLNVMRLVSKDPRFNPNKIGKDGHPLLLKVLDQGLELVRLIVEKGADLSVRDNDGLTIAHLSAQQCKNDVLRYVVEQGAATGLVPVKEDGSVGINLAGCNVWHFAAKSSMETLETLVEIGIQNAEELFVTCGLGHTPLAGMLLGLQASHQASKSSTNTLDAVIQLLRKIHIRDHRLFDANTPIIHKAAQLGSQQLIETLLAMGAKVSLDSTGSSPLHVCLVEAGQPYLRYVRDICIDLPLQNAAGYTPIETLISARIKGTENIPSYVNDALLCTATKQSRDSKGQGLWERTCTQLIPCFVLVKGSMHSVIVPFVYHLIEHGVMHEYEATSKASGVMVLLEGLSEAETVPVWLAQIICRILQRTKHEKSLTGGQNVATCLKWATRINNFQLVHLMLRHGAHVHEEASKISALQAACLSPICNLAMFNLLLENADVTKLNDLGQQGLGLVHLLTQKDVKQRESKLRALLSKGANPNLCSKFGLPALVMYIMEDHSACIDVLLEFGADVNAKNQDGKDAALMAASRGNLPVLWKLYNDSRLKVDWHATCFATFNVRRPEGFIKLEFSGANALHLAALNCSLEVLEFYLKNSLVETLELATFPDYYRLLHFASLGGSSATIKSIVEWGADIKTRTRDGSSALNIAVQMNHAGAVKTLIDLGSPVESFDNFRNTPLIYALRIGSKEVIDTLLNSRPPHGKDTPLQDPASFSQKRIKYLSAALDTAIRRSDLRLCRLLLTAGCSFKTPLPSCHGCTPIMAALGQDRADIALWLLEVMEKETKRSALDGQCNKHYENGTTSLGIACSMQNCEKVLPTLLETYSEAGINWLQWPLGPLHLCAAKNKPKALRLILDYVVKNEVCLRTRFPDLPKQLDRWALNQMITASELGEPYDVGLTPLNVAIQKESTDTARLLLEAGANPNLQDLYRNAPLHLAVEVGCLDIVKELIKHGAQTERQNSAGYSPLMLAVEEGLLDIAKALIEAGADTSVCNANRMSLLNIAGDWSENPAIFQYLLGFGLDPYKTDSFDCFPLHDAISNPDLTTYVVNSDVDFYRACEHDVPRNLLSSALEHRGILPRLMRRIPPQFLPDRLINVRPAQYQSPLCHAARRGGIENVKILIQYGADLEFEGCDEGTAVMAASRAGHLEVVQYLVRAGATVCYFKNGIIRSALTEGKRFDAVVQWLLVGRWMDQPQIPLHADESTTDSNTRLWTGVVMAEMELTGVSNQYGHAWDETMLGYLQRLNELRLDLRGKVVHSVRWH</sequence>
<dbReference type="InterPro" id="IPR002110">
    <property type="entry name" value="Ankyrin_rpt"/>
</dbReference>
<dbReference type="SUPFAM" id="SSF48403">
    <property type="entry name" value="Ankyrin repeat"/>
    <property type="match status" value="4"/>
</dbReference>
<accession>A0A9P8UVQ6</accession>
<feature type="repeat" description="ANK" evidence="3">
    <location>
        <begin position="902"/>
        <end position="934"/>
    </location>
</feature>
<feature type="repeat" description="ANK" evidence="3">
    <location>
        <begin position="1768"/>
        <end position="1800"/>
    </location>
</feature>
<keyword evidence="6" id="KW-1185">Reference proteome</keyword>
<dbReference type="PANTHER" id="PTHR24123">
    <property type="entry name" value="ANKYRIN REPEAT-CONTAINING"/>
    <property type="match status" value="1"/>
</dbReference>
<dbReference type="InterPro" id="IPR001995">
    <property type="entry name" value="Peptidase_A2_cat"/>
</dbReference>
<dbReference type="GO" id="GO:0004190">
    <property type="term" value="F:aspartic-type endopeptidase activity"/>
    <property type="evidence" value="ECO:0007669"/>
    <property type="project" value="InterPro"/>
</dbReference>
<comment type="caution">
    <text evidence="5">The sequence shown here is derived from an EMBL/GenBank/DDBJ whole genome shotgun (WGS) entry which is preliminary data.</text>
</comment>
<keyword evidence="1" id="KW-0677">Repeat</keyword>
<dbReference type="PANTHER" id="PTHR24123:SF33">
    <property type="entry name" value="PROTEIN HOS4"/>
    <property type="match status" value="1"/>
</dbReference>
<protein>
    <submittedName>
        <fullName evidence="5">Ankyrin repeat-containing domain protein</fullName>
    </submittedName>
</protein>
<organism evidence="5 6">
    <name type="scientific">Truncatella angustata</name>
    <dbReference type="NCBI Taxonomy" id="152316"/>
    <lineage>
        <taxon>Eukaryota</taxon>
        <taxon>Fungi</taxon>
        <taxon>Dikarya</taxon>
        <taxon>Ascomycota</taxon>
        <taxon>Pezizomycotina</taxon>
        <taxon>Sordariomycetes</taxon>
        <taxon>Xylariomycetidae</taxon>
        <taxon>Amphisphaeriales</taxon>
        <taxon>Sporocadaceae</taxon>
        <taxon>Truncatella</taxon>
    </lineage>
</organism>
<evidence type="ECO:0000256" key="2">
    <source>
        <dbReference type="ARBA" id="ARBA00023043"/>
    </source>
</evidence>
<reference evidence="5" key="1">
    <citation type="journal article" date="2021" name="Nat. Commun.">
        <title>Genetic determinants of endophytism in the Arabidopsis root mycobiome.</title>
        <authorList>
            <person name="Mesny F."/>
            <person name="Miyauchi S."/>
            <person name="Thiergart T."/>
            <person name="Pickel B."/>
            <person name="Atanasova L."/>
            <person name="Karlsson M."/>
            <person name="Huettel B."/>
            <person name="Barry K.W."/>
            <person name="Haridas S."/>
            <person name="Chen C."/>
            <person name="Bauer D."/>
            <person name="Andreopoulos W."/>
            <person name="Pangilinan J."/>
            <person name="LaButti K."/>
            <person name="Riley R."/>
            <person name="Lipzen A."/>
            <person name="Clum A."/>
            <person name="Drula E."/>
            <person name="Henrissat B."/>
            <person name="Kohler A."/>
            <person name="Grigoriev I.V."/>
            <person name="Martin F.M."/>
            <person name="Hacquard S."/>
        </authorList>
    </citation>
    <scope>NUCLEOTIDE SEQUENCE</scope>
    <source>
        <strain evidence="5">MPI-SDFR-AT-0073</strain>
    </source>
</reference>
<dbReference type="GO" id="GO:0006508">
    <property type="term" value="P:proteolysis"/>
    <property type="evidence" value="ECO:0007669"/>
    <property type="project" value="InterPro"/>
</dbReference>
<gene>
    <name evidence="5" type="ORF">BKA67DRAFT_529258</name>
</gene>
<proteinExistence type="predicted"/>
<dbReference type="InterPro" id="IPR056884">
    <property type="entry name" value="NPHP3-like_N"/>
</dbReference>
<feature type="domain" description="Peptidase A2" evidence="4">
    <location>
        <begin position="1851"/>
        <end position="1892"/>
    </location>
</feature>
<keyword evidence="2 3" id="KW-0040">ANK repeat</keyword>
<dbReference type="GeneID" id="70127930"/>
<dbReference type="OrthoDB" id="194358at2759"/>
<feature type="repeat" description="ANK" evidence="3">
    <location>
        <begin position="1972"/>
        <end position="2004"/>
    </location>
</feature>
<dbReference type="PROSITE" id="PS50088">
    <property type="entry name" value="ANK_REPEAT"/>
    <property type="match status" value="8"/>
</dbReference>
<evidence type="ECO:0000256" key="3">
    <source>
        <dbReference type="PROSITE-ProRule" id="PRU00023"/>
    </source>
</evidence>
<dbReference type="Pfam" id="PF24883">
    <property type="entry name" value="NPHP3_N"/>
    <property type="match status" value="1"/>
</dbReference>
<evidence type="ECO:0000259" key="4">
    <source>
        <dbReference type="PROSITE" id="PS50175"/>
    </source>
</evidence>
<feature type="repeat" description="ANK" evidence="3">
    <location>
        <begin position="1801"/>
        <end position="1833"/>
    </location>
</feature>
<evidence type="ECO:0000313" key="5">
    <source>
        <dbReference type="EMBL" id="KAH6659070.1"/>
    </source>
</evidence>
<dbReference type="EMBL" id="JAGPXC010000001">
    <property type="protein sequence ID" value="KAH6659070.1"/>
    <property type="molecule type" value="Genomic_DNA"/>
</dbReference>
<evidence type="ECO:0000313" key="6">
    <source>
        <dbReference type="Proteomes" id="UP000758603"/>
    </source>
</evidence>
<dbReference type="Proteomes" id="UP000758603">
    <property type="component" value="Unassembled WGS sequence"/>
</dbReference>
<dbReference type="InterPro" id="IPR051165">
    <property type="entry name" value="Multifunctional_ANK_Repeat"/>
</dbReference>
<feature type="repeat" description="ANK" evidence="3">
    <location>
        <begin position="1514"/>
        <end position="1546"/>
    </location>
</feature>